<reference evidence="1" key="1">
    <citation type="submission" date="2020-08" db="EMBL/GenBank/DDBJ databases">
        <title>Multicomponent nature underlies the extraordinary mechanical properties of spider dragline silk.</title>
        <authorList>
            <person name="Kono N."/>
            <person name="Nakamura H."/>
            <person name="Mori M."/>
            <person name="Yoshida Y."/>
            <person name="Ohtoshi R."/>
            <person name="Malay A.D."/>
            <person name="Moran D.A.P."/>
            <person name="Tomita M."/>
            <person name="Numata K."/>
            <person name="Arakawa K."/>
        </authorList>
    </citation>
    <scope>NUCLEOTIDE SEQUENCE</scope>
</reference>
<protein>
    <submittedName>
        <fullName evidence="1">Uncharacterized protein</fullName>
    </submittedName>
</protein>
<dbReference type="AlphaFoldDB" id="A0A8X6N5F1"/>
<organism evidence="1 2">
    <name type="scientific">Nephila pilipes</name>
    <name type="common">Giant wood spider</name>
    <name type="synonym">Nephila maculata</name>
    <dbReference type="NCBI Taxonomy" id="299642"/>
    <lineage>
        <taxon>Eukaryota</taxon>
        <taxon>Metazoa</taxon>
        <taxon>Ecdysozoa</taxon>
        <taxon>Arthropoda</taxon>
        <taxon>Chelicerata</taxon>
        <taxon>Arachnida</taxon>
        <taxon>Araneae</taxon>
        <taxon>Araneomorphae</taxon>
        <taxon>Entelegynae</taxon>
        <taxon>Araneoidea</taxon>
        <taxon>Nephilidae</taxon>
        <taxon>Nephila</taxon>
    </lineage>
</organism>
<evidence type="ECO:0000313" key="2">
    <source>
        <dbReference type="Proteomes" id="UP000887013"/>
    </source>
</evidence>
<keyword evidence="2" id="KW-1185">Reference proteome</keyword>
<name>A0A8X6N5F1_NEPPI</name>
<evidence type="ECO:0000313" key="1">
    <source>
        <dbReference type="EMBL" id="GFS94325.1"/>
    </source>
</evidence>
<gene>
    <name evidence="1" type="ORF">NPIL_439261</name>
</gene>
<accession>A0A8X6N5F1</accession>
<sequence>MPRLTAVYACVRYGGALAESTVWQCAAAPYLRRSAKRCVFLKQLLQKGKAASLSGTAAVYKSVSRPRKHGKKGKVQRTGTALIGTDEHAMVKF</sequence>
<proteinExistence type="predicted"/>
<dbReference type="EMBL" id="BMAW01054068">
    <property type="protein sequence ID" value="GFS94325.1"/>
    <property type="molecule type" value="Genomic_DNA"/>
</dbReference>
<dbReference type="Proteomes" id="UP000887013">
    <property type="component" value="Unassembled WGS sequence"/>
</dbReference>
<comment type="caution">
    <text evidence="1">The sequence shown here is derived from an EMBL/GenBank/DDBJ whole genome shotgun (WGS) entry which is preliminary data.</text>
</comment>